<feature type="transmembrane region" description="Helical" evidence="1">
    <location>
        <begin position="265"/>
        <end position="281"/>
    </location>
</feature>
<feature type="transmembrane region" description="Helical" evidence="1">
    <location>
        <begin position="181"/>
        <end position="206"/>
    </location>
</feature>
<keyword evidence="1" id="KW-0472">Membrane</keyword>
<dbReference type="AlphaFoldDB" id="A0A4C1W626"/>
<evidence type="ECO:0000256" key="1">
    <source>
        <dbReference type="SAM" id="Phobius"/>
    </source>
</evidence>
<keyword evidence="1" id="KW-0812">Transmembrane</keyword>
<dbReference type="EMBL" id="BGZK01000485">
    <property type="protein sequence ID" value="GBP46521.1"/>
    <property type="molecule type" value="Genomic_DNA"/>
</dbReference>
<feature type="transmembrane region" description="Helical" evidence="1">
    <location>
        <begin position="29"/>
        <end position="49"/>
    </location>
</feature>
<feature type="transmembrane region" description="Helical" evidence="1">
    <location>
        <begin position="138"/>
        <end position="158"/>
    </location>
</feature>
<dbReference type="Gene3D" id="1.20.1070.10">
    <property type="entry name" value="Rhodopsin 7-helix transmembrane proteins"/>
    <property type="match status" value="1"/>
</dbReference>
<protein>
    <submittedName>
        <fullName evidence="2">G-protein coupled receptor Mth2</fullName>
    </submittedName>
</protein>
<feature type="transmembrane region" description="Helical" evidence="1">
    <location>
        <begin position="230"/>
        <end position="253"/>
    </location>
</feature>
<reference evidence="2 3" key="1">
    <citation type="journal article" date="2019" name="Commun. Biol.">
        <title>The bagworm genome reveals a unique fibroin gene that provides high tensile strength.</title>
        <authorList>
            <person name="Kono N."/>
            <person name="Nakamura H."/>
            <person name="Ohtoshi R."/>
            <person name="Tomita M."/>
            <person name="Numata K."/>
            <person name="Arakawa K."/>
        </authorList>
    </citation>
    <scope>NUCLEOTIDE SEQUENCE [LARGE SCALE GENOMIC DNA]</scope>
</reference>
<organism evidence="2 3">
    <name type="scientific">Eumeta variegata</name>
    <name type="common">Bagworm moth</name>
    <name type="synonym">Eumeta japonica</name>
    <dbReference type="NCBI Taxonomy" id="151549"/>
    <lineage>
        <taxon>Eukaryota</taxon>
        <taxon>Metazoa</taxon>
        <taxon>Ecdysozoa</taxon>
        <taxon>Arthropoda</taxon>
        <taxon>Hexapoda</taxon>
        <taxon>Insecta</taxon>
        <taxon>Pterygota</taxon>
        <taxon>Neoptera</taxon>
        <taxon>Endopterygota</taxon>
        <taxon>Lepidoptera</taxon>
        <taxon>Glossata</taxon>
        <taxon>Ditrysia</taxon>
        <taxon>Tineoidea</taxon>
        <taxon>Psychidae</taxon>
        <taxon>Oiketicinae</taxon>
        <taxon>Eumeta</taxon>
    </lineage>
</organism>
<dbReference type="OrthoDB" id="6134459at2759"/>
<dbReference type="GO" id="GO:0008528">
    <property type="term" value="F:G protein-coupled peptide receptor activity"/>
    <property type="evidence" value="ECO:0007669"/>
    <property type="project" value="TreeGrafter"/>
</dbReference>
<dbReference type="PANTHER" id="PTHR47154:SF2">
    <property type="entry name" value="G-PROTEIN COUPLED RECEPTOR MTH-RELATED"/>
    <property type="match status" value="1"/>
</dbReference>
<feature type="transmembrane region" description="Helical" evidence="1">
    <location>
        <begin position="61"/>
        <end position="86"/>
    </location>
</feature>
<sequence>MPVSCVFILLTVAVYVFVPELLNLNGLVLIAYLLSLFVGFCLLTAREYLGAFKKMDNLTSLILTFLIYFTMMVTFFWLNVICYDVWAGFRSKIHGFAHQSKGSTVGPVLTESYNFSGSRGNLVGMQTKWRRFSKYSQYAFGVPIAMTVLLISLEFSGYDEYSYMPQIRKQHYRLIGPPRYIYFYGPLTILCSANITFFTLTILRIIKVKRETGMLLNGDFHSHRIDKDRFFIYIKLFVIMGINWLLEVIGVIYEGPTEVWEYTDIYNIFTGLAIFLLFVCKKNTLKLFKKRYYPRTDSSLRFQTSITKVANSKDRVLLRTTTISSEN</sequence>
<name>A0A4C1W626_EUMVA</name>
<gene>
    <name evidence="2" type="primary">mth2</name>
    <name evidence="2" type="ORF">EVAR_45941_1</name>
</gene>
<dbReference type="InterPro" id="IPR051384">
    <property type="entry name" value="Mth_GPCR"/>
</dbReference>
<dbReference type="GO" id="GO:0005886">
    <property type="term" value="C:plasma membrane"/>
    <property type="evidence" value="ECO:0007669"/>
    <property type="project" value="TreeGrafter"/>
</dbReference>
<dbReference type="PANTHER" id="PTHR47154">
    <property type="entry name" value="G-PROTEIN COUPLED RECEPTOR MTH-RELATED"/>
    <property type="match status" value="1"/>
</dbReference>
<comment type="caution">
    <text evidence="2">The sequence shown here is derived from an EMBL/GenBank/DDBJ whole genome shotgun (WGS) entry which is preliminary data.</text>
</comment>
<proteinExistence type="predicted"/>
<dbReference type="CDD" id="cd15039">
    <property type="entry name" value="7tmB3_Methuselah-like"/>
    <property type="match status" value="1"/>
</dbReference>
<dbReference type="Proteomes" id="UP000299102">
    <property type="component" value="Unassembled WGS sequence"/>
</dbReference>
<keyword evidence="1" id="KW-1133">Transmembrane helix</keyword>
<keyword evidence="2" id="KW-0675">Receptor</keyword>
<evidence type="ECO:0000313" key="3">
    <source>
        <dbReference type="Proteomes" id="UP000299102"/>
    </source>
</evidence>
<accession>A0A4C1W626</accession>
<evidence type="ECO:0000313" key="2">
    <source>
        <dbReference type="EMBL" id="GBP46521.1"/>
    </source>
</evidence>
<keyword evidence="3" id="KW-1185">Reference proteome</keyword>
<dbReference type="STRING" id="151549.A0A4C1W626"/>